<reference evidence="1 2" key="1">
    <citation type="submission" date="2022-07" db="EMBL/GenBank/DDBJ databases">
        <title>Methylomonas rivi sp. nov., Methylomonas rosea sp. nov., Methylomonas aureus sp. nov. and Methylomonas subterranea sp. nov., four novel methanotrophs isolated from a freshwater creek and the deep terrestrial subsurface.</title>
        <authorList>
            <person name="Abin C."/>
            <person name="Sankaranarayanan K."/>
            <person name="Garner C."/>
            <person name="Sindelar R."/>
            <person name="Kotary K."/>
            <person name="Garner R."/>
            <person name="Barclay S."/>
            <person name="Lawson P."/>
            <person name="Krumholz L."/>
        </authorList>
    </citation>
    <scope>NUCLEOTIDE SEQUENCE [LARGE SCALE GENOMIC DNA]</scope>
    <source>
        <strain evidence="1 2">SURF-1</strain>
    </source>
</reference>
<dbReference type="InterPro" id="IPR008822">
    <property type="entry name" value="Endonuclease_RusA-like"/>
</dbReference>
<dbReference type="InterPro" id="IPR036614">
    <property type="entry name" value="RusA-like_sf"/>
</dbReference>
<dbReference type="SUPFAM" id="SSF103084">
    <property type="entry name" value="Holliday junction resolvase RusA"/>
    <property type="match status" value="1"/>
</dbReference>
<organism evidence="1 2">
    <name type="scientific">Methylomonas aurea</name>
    <dbReference type="NCBI Taxonomy" id="2952224"/>
    <lineage>
        <taxon>Bacteria</taxon>
        <taxon>Pseudomonadati</taxon>
        <taxon>Pseudomonadota</taxon>
        <taxon>Gammaproteobacteria</taxon>
        <taxon>Methylococcales</taxon>
        <taxon>Methylococcaceae</taxon>
        <taxon>Methylomonas</taxon>
    </lineage>
</organism>
<proteinExistence type="predicted"/>
<gene>
    <name evidence="1" type="ORF">NP603_11650</name>
</gene>
<evidence type="ECO:0000313" key="1">
    <source>
        <dbReference type="EMBL" id="MCQ8181766.1"/>
    </source>
</evidence>
<protein>
    <submittedName>
        <fullName evidence="1">RusA family crossover junction endodeoxyribonuclease</fullName>
    </submittedName>
</protein>
<dbReference type="Proteomes" id="UP001524569">
    <property type="component" value="Unassembled WGS sequence"/>
</dbReference>
<accession>A0ABT1UIC4</accession>
<keyword evidence="2" id="KW-1185">Reference proteome</keyword>
<dbReference type="EMBL" id="JANIBM010000012">
    <property type="protein sequence ID" value="MCQ8181766.1"/>
    <property type="molecule type" value="Genomic_DNA"/>
</dbReference>
<sequence length="221" mass="25593">MTISTFDSSHFEHGYVKFAVHTKPVSLQNDGAKRAAFKKELQKITSQSEYIITGTCWIAIDYYCQHVRREKNPGVYDIDNIVKPILDGLTGERGLIVDDVVVNRVTVNWIDSPHDDWFEVEIEYPDLLFSRKADLVFLKSPSGWCFPSTNALIADTGYMVMVRRYFATWDSISSEDEYYESVYDLPIQNFIYYVKIRDKGFQFVELCTVDGDDLDSPRRAY</sequence>
<name>A0ABT1UIC4_9GAMM</name>
<evidence type="ECO:0000313" key="2">
    <source>
        <dbReference type="Proteomes" id="UP001524569"/>
    </source>
</evidence>
<comment type="caution">
    <text evidence="1">The sequence shown here is derived from an EMBL/GenBank/DDBJ whole genome shotgun (WGS) entry which is preliminary data.</text>
</comment>
<dbReference type="RefSeq" id="WP_256611054.1">
    <property type="nucleotide sequence ID" value="NZ_JANIBM010000012.1"/>
</dbReference>
<dbReference type="Pfam" id="PF05866">
    <property type="entry name" value="RusA"/>
    <property type="match status" value="1"/>
</dbReference>
<dbReference type="Gene3D" id="3.30.1330.70">
    <property type="entry name" value="Holliday junction resolvase RusA"/>
    <property type="match status" value="1"/>
</dbReference>